<feature type="chain" id="PRO_5010560380" description="DUF3012 domain-containing protein" evidence="1">
    <location>
        <begin position="23"/>
        <end position="56"/>
    </location>
</feature>
<evidence type="ECO:0008006" key="4">
    <source>
        <dbReference type="Google" id="ProtNLM"/>
    </source>
</evidence>
<comment type="caution">
    <text evidence="2">The sequence shown here is derived from an EMBL/GenBank/DDBJ whole genome shotgun (WGS) entry which is preliminary data.</text>
</comment>
<gene>
    <name evidence="2" type="ORF">BOW53_01905</name>
</gene>
<dbReference type="InterPro" id="IPR021379">
    <property type="entry name" value="DUF3012"/>
</dbReference>
<sequence length="56" mass="6174">MTKIIRNISALAALLFIITACSPEVGSDAWCKQMKEKPKGEWSANEAGEYTKNCIL</sequence>
<keyword evidence="1" id="KW-0732">Signal</keyword>
<name>A0A1T2LA12_9GAMM</name>
<protein>
    <recommendedName>
        <fullName evidence="4">DUF3012 domain-containing protein</fullName>
    </recommendedName>
</protein>
<evidence type="ECO:0000313" key="2">
    <source>
        <dbReference type="EMBL" id="OOZ41947.1"/>
    </source>
</evidence>
<evidence type="ECO:0000313" key="3">
    <source>
        <dbReference type="Proteomes" id="UP000191110"/>
    </source>
</evidence>
<dbReference type="AlphaFoldDB" id="A0A1T2LA12"/>
<organism evidence="2 3">
    <name type="scientific">Solemya pervernicosa gill symbiont</name>
    <dbReference type="NCBI Taxonomy" id="642797"/>
    <lineage>
        <taxon>Bacteria</taxon>
        <taxon>Pseudomonadati</taxon>
        <taxon>Pseudomonadota</taxon>
        <taxon>Gammaproteobacteria</taxon>
        <taxon>sulfur-oxidizing symbionts</taxon>
    </lineage>
</organism>
<feature type="signal peptide" evidence="1">
    <location>
        <begin position="1"/>
        <end position="22"/>
    </location>
</feature>
<dbReference type="Proteomes" id="UP000191110">
    <property type="component" value="Unassembled WGS sequence"/>
</dbReference>
<proteinExistence type="predicted"/>
<keyword evidence="3" id="KW-1185">Reference proteome</keyword>
<dbReference type="OrthoDB" id="5609437at2"/>
<dbReference type="PROSITE" id="PS51257">
    <property type="entry name" value="PROKAR_LIPOPROTEIN"/>
    <property type="match status" value="1"/>
</dbReference>
<accession>A0A1T2LA12</accession>
<dbReference type="Pfam" id="PF11216">
    <property type="entry name" value="DUF3012"/>
    <property type="match status" value="1"/>
</dbReference>
<reference evidence="2 3" key="1">
    <citation type="submission" date="2016-11" db="EMBL/GenBank/DDBJ databases">
        <title>Mixed transmission modes and dynamic genome evolution in an obligate animal-bacterial symbiosis.</title>
        <authorList>
            <person name="Russell S.L."/>
            <person name="Corbett-Detig R.B."/>
            <person name="Cavanaugh C.M."/>
        </authorList>
    </citation>
    <scope>NUCLEOTIDE SEQUENCE [LARGE SCALE GENOMIC DNA]</scope>
    <source>
        <strain evidence="2">Sveles-Q1</strain>
    </source>
</reference>
<evidence type="ECO:0000256" key="1">
    <source>
        <dbReference type="SAM" id="SignalP"/>
    </source>
</evidence>
<dbReference type="EMBL" id="MPRL01000004">
    <property type="protein sequence ID" value="OOZ41947.1"/>
    <property type="molecule type" value="Genomic_DNA"/>
</dbReference>
<dbReference type="RefSeq" id="WP_078482396.1">
    <property type="nucleotide sequence ID" value="NZ_MPRL01000004.1"/>
</dbReference>